<dbReference type="GO" id="GO:0001006">
    <property type="term" value="F:RNA polymerase III type 3 promoter sequence-specific DNA binding"/>
    <property type="evidence" value="ECO:0007669"/>
    <property type="project" value="TreeGrafter"/>
</dbReference>
<keyword evidence="9" id="KW-0539">Nucleus</keyword>
<reference evidence="12" key="1">
    <citation type="submission" date="2019-04" db="EMBL/GenBank/DDBJ databases">
        <title>Sequencing of skin fungus with MAO and IRED activity.</title>
        <authorList>
            <person name="Marsaioli A.J."/>
            <person name="Bonatto J.M.C."/>
            <person name="Reis Junior O."/>
        </authorList>
    </citation>
    <scope>NUCLEOTIDE SEQUENCE</scope>
    <source>
        <strain evidence="12">30M1</strain>
    </source>
</reference>
<dbReference type="GO" id="GO:0000995">
    <property type="term" value="F:RNA polymerase III general transcription initiation factor activity"/>
    <property type="evidence" value="ECO:0007669"/>
    <property type="project" value="TreeGrafter"/>
</dbReference>
<evidence type="ECO:0000313" key="13">
    <source>
        <dbReference type="Proteomes" id="UP000801428"/>
    </source>
</evidence>
<comment type="similarity">
    <text evidence="2">Belongs to the TFIIB family.</text>
</comment>
<dbReference type="InterPro" id="IPR011665">
    <property type="entry name" value="BRF1_TBP-bd_dom"/>
</dbReference>
<dbReference type="SMART" id="SM00385">
    <property type="entry name" value="CYCLIN"/>
    <property type="match status" value="2"/>
</dbReference>
<dbReference type="InterPro" id="IPR000812">
    <property type="entry name" value="TFIIB"/>
</dbReference>
<keyword evidence="8" id="KW-0804">Transcription</keyword>
<evidence type="ECO:0000256" key="10">
    <source>
        <dbReference type="SAM" id="MobiDB-lite"/>
    </source>
</evidence>
<feature type="compositionally biased region" description="Basic and acidic residues" evidence="10">
    <location>
        <begin position="45"/>
        <end position="54"/>
    </location>
</feature>
<accession>A0A9P4WBV8</accession>
<dbReference type="GO" id="GO:0097550">
    <property type="term" value="C:transcription preinitiation complex"/>
    <property type="evidence" value="ECO:0007669"/>
    <property type="project" value="TreeGrafter"/>
</dbReference>
<keyword evidence="3" id="KW-0479">Metal-binding</keyword>
<dbReference type="SUPFAM" id="SSF57783">
    <property type="entry name" value="Zinc beta-ribbon"/>
    <property type="match status" value="1"/>
</dbReference>
<feature type="region of interest" description="Disordered" evidence="10">
    <location>
        <begin position="648"/>
        <end position="766"/>
    </location>
</feature>
<feature type="compositionally biased region" description="Low complexity" evidence="10">
    <location>
        <begin position="747"/>
        <end position="766"/>
    </location>
</feature>
<feature type="compositionally biased region" description="Low complexity" evidence="10">
    <location>
        <begin position="655"/>
        <end position="682"/>
    </location>
</feature>
<dbReference type="OrthoDB" id="511529at2759"/>
<dbReference type="Gene3D" id="1.20.5.650">
    <property type="entry name" value="Single helix bin"/>
    <property type="match status" value="1"/>
</dbReference>
<proteinExistence type="inferred from homology"/>
<feature type="compositionally biased region" description="Low complexity" evidence="10">
    <location>
        <begin position="1000"/>
        <end position="1025"/>
    </location>
</feature>
<evidence type="ECO:0000256" key="3">
    <source>
        <dbReference type="ARBA" id="ARBA00022723"/>
    </source>
</evidence>
<dbReference type="AlphaFoldDB" id="A0A9P4WBV8"/>
<dbReference type="InterPro" id="IPR013150">
    <property type="entry name" value="TFIIB_cyclin"/>
</dbReference>
<evidence type="ECO:0000256" key="1">
    <source>
        <dbReference type="ARBA" id="ARBA00004123"/>
    </source>
</evidence>
<dbReference type="GO" id="GO:0008270">
    <property type="term" value="F:zinc ion binding"/>
    <property type="evidence" value="ECO:0007669"/>
    <property type="project" value="UniProtKB-KW"/>
</dbReference>
<dbReference type="PANTHER" id="PTHR11618">
    <property type="entry name" value="TRANSCRIPTION INITIATION FACTOR IIB-RELATED"/>
    <property type="match status" value="1"/>
</dbReference>
<dbReference type="GO" id="GO:0070897">
    <property type="term" value="P:transcription preinitiation complex assembly"/>
    <property type="evidence" value="ECO:0007669"/>
    <property type="project" value="InterPro"/>
</dbReference>
<dbReference type="EMBL" id="SWKU01000012">
    <property type="protein sequence ID" value="KAF3002017.1"/>
    <property type="molecule type" value="Genomic_DNA"/>
</dbReference>
<feature type="region of interest" description="Disordered" evidence="10">
    <location>
        <begin position="588"/>
        <end position="626"/>
    </location>
</feature>
<comment type="caution">
    <text evidence="12">The sequence shown here is derived from an EMBL/GenBank/DDBJ whole genome shotgun (WGS) entry which is preliminary data.</text>
</comment>
<feature type="compositionally biased region" description="Polar residues" evidence="10">
    <location>
        <begin position="882"/>
        <end position="897"/>
    </location>
</feature>
<evidence type="ECO:0000256" key="8">
    <source>
        <dbReference type="ARBA" id="ARBA00023163"/>
    </source>
</evidence>
<evidence type="ECO:0000259" key="11">
    <source>
        <dbReference type="SMART" id="SM00385"/>
    </source>
</evidence>
<gene>
    <name evidence="12" type="primary">BRF1</name>
    <name evidence="12" type="ORF">E8E13_008458</name>
</gene>
<feature type="compositionally biased region" description="Low complexity" evidence="10">
    <location>
        <begin position="408"/>
        <end position="421"/>
    </location>
</feature>
<sequence>MPAAVARPKAPRLGSINPSKAVGTPYIYQSAETKRKAQPAPVRASKPERPKCCDEPNISDADEGGSICYNCGQVIEESHIVAEITFGETSGGAAIVEGGFIGENQRHANSMGGTMRGLGGMGSREQAEMNGRSEIQKLAHALKIRQAVEDQAIGWYKLASNHNFVQGRRIRNVAAVALYMAARRQPENTLMLMDLAEKVQVNVWQLGDTYKQFLKKLREEDPAQLIGNKAVQEIEPLMLKYCRKLEFDEASHKVADDACKLLKRMSRDWMVQGRQPAGLCGACIILAARMNNFRRSVREVVYVVKVADSTVNQRLYEYKRTPSSALTVNQFRELGHRMKVKTLPPAIWRRAEREENKAKRKRQASEAEGITAEELETMETEAGPSTAPTRASKRSKTHEEAGQDVPAQLQTPDPTQSTPPDVVDVDALNEGNEDGLVDAIGNAFAETNGDDPLDENFVMPKRRGRPPKKREPIQISEEDLDIEHEIEAEIEKEVQNWEKVFTEFADNDNHEVLKRTGLTAKELADTLTPNRNVSTLPDIGEDEFDDDPDVANCILNPAEVRLKERVWLTQNEDWLREQQAKVLAAELEAALDKPKKPKQKRKLHRMGDGSVLDGQPAASAADAAHKMLKKRAKGFSNHINYDRLKELFPGGNADAASTPSGSGLGASPAPSQSAAPPATATAPEEDREEEEEYEEEPEEEEFDDPAQYRDDEDEGSREISVQDMEPSEPSKNLVEHVNRASLLTDVSANTSASPQQSSAPNSNAPAWSAQMNTFPVNGNVGFGSSFPQFSASTAAILERLQQGKSGHTSTSAAFEAKKAEIMQNYATSDKLPTPPPASATSKRGRGGKVATPLKTEVGASPTGATPTAEAESDNDDTDSDASESYTPQATRTKSGRNINKPVAFVPVIPEPTPGIKRRKSTKTMLAANRSRESAVEGTENLVAAEDLSIDEKRAYFSTLPQSQLVSLLLHAVVRHPELPVFPQNVADLLRDPSVIPSQAQPARITAPIPPTAAATTPLAQTPNTTESSSEAQVLREMGMRAQPRVTLDMAGNRYEEDDGYDTDPPAHYPKAGQGLARTLRPESEDLQWLVDDNFEVFSHGWKGDGSGAGADAIPENKA</sequence>
<keyword evidence="6" id="KW-0805">Transcription regulation</keyword>
<dbReference type="Proteomes" id="UP000801428">
    <property type="component" value="Unassembled WGS sequence"/>
</dbReference>
<organism evidence="12 13">
    <name type="scientific">Curvularia kusanoi</name>
    <name type="common">Cochliobolus kusanoi</name>
    <dbReference type="NCBI Taxonomy" id="90978"/>
    <lineage>
        <taxon>Eukaryota</taxon>
        <taxon>Fungi</taxon>
        <taxon>Dikarya</taxon>
        <taxon>Ascomycota</taxon>
        <taxon>Pezizomycotina</taxon>
        <taxon>Dothideomycetes</taxon>
        <taxon>Pleosporomycetidae</taxon>
        <taxon>Pleosporales</taxon>
        <taxon>Pleosporineae</taxon>
        <taxon>Pleosporaceae</taxon>
        <taxon>Curvularia</taxon>
    </lineage>
</organism>
<keyword evidence="4" id="KW-0863">Zinc-finger</keyword>
<dbReference type="PANTHER" id="PTHR11618:SF4">
    <property type="entry name" value="TRANSCRIPTION FACTOR IIIB 90 KDA SUBUNIT"/>
    <property type="match status" value="1"/>
</dbReference>
<dbReference type="SUPFAM" id="SSF47954">
    <property type="entry name" value="Cyclin-like"/>
    <property type="match status" value="2"/>
</dbReference>
<feature type="compositionally biased region" description="Basic residues" evidence="10">
    <location>
        <begin position="595"/>
        <end position="604"/>
    </location>
</feature>
<feature type="domain" description="Cyclin-like" evidence="11">
    <location>
        <begin position="133"/>
        <end position="215"/>
    </location>
</feature>
<feature type="domain" description="Cyclin-like" evidence="11">
    <location>
        <begin position="236"/>
        <end position="320"/>
    </location>
</feature>
<dbReference type="GO" id="GO:0017025">
    <property type="term" value="F:TBP-class protein binding"/>
    <property type="evidence" value="ECO:0007669"/>
    <property type="project" value="InterPro"/>
</dbReference>
<evidence type="ECO:0000256" key="2">
    <source>
        <dbReference type="ARBA" id="ARBA00010857"/>
    </source>
</evidence>
<evidence type="ECO:0000256" key="4">
    <source>
        <dbReference type="ARBA" id="ARBA00022771"/>
    </source>
</evidence>
<keyword evidence="5" id="KW-0862">Zinc</keyword>
<dbReference type="InterPro" id="IPR013763">
    <property type="entry name" value="Cyclin-like_dom"/>
</dbReference>
<dbReference type="FunFam" id="1.10.472.10:FF:000002">
    <property type="entry name" value="Transcription factor IIIB 90 kDa subunit"/>
    <property type="match status" value="1"/>
</dbReference>
<evidence type="ECO:0000256" key="5">
    <source>
        <dbReference type="ARBA" id="ARBA00022833"/>
    </source>
</evidence>
<feature type="region of interest" description="Disordered" evidence="10">
    <location>
        <begin position="1"/>
        <end position="57"/>
    </location>
</feature>
<keyword evidence="7" id="KW-0010">Activator</keyword>
<dbReference type="Pfam" id="PF07741">
    <property type="entry name" value="BRF1"/>
    <property type="match status" value="1"/>
</dbReference>
<keyword evidence="13" id="KW-1185">Reference proteome</keyword>
<protein>
    <submittedName>
        <fullName evidence="12">Transcription factor TFIIIB subunit brf1</fullName>
    </submittedName>
</protein>
<name>A0A9P4WBV8_CURKU</name>
<evidence type="ECO:0000256" key="6">
    <source>
        <dbReference type="ARBA" id="ARBA00023015"/>
    </source>
</evidence>
<feature type="region of interest" description="Disordered" evidence="10">
    <location>
        <begin position="354"/>
        <end position="421"/>
    </location>
</feature>
<evidence type="ECO:0000256" key="9">
    <source>
        <dbReference type="ARBA" id="ARBA00023242"/>
    </source>
</evidence>
<feature type="region of interest" description="Disordered" evidence="10">
    <location>
        <begin position="825"/>
        <end position="899"/>
    </location>
</feature>
<dbReference type="Gene3D" id="1.10.472.10">
    <property type="entry name" value="Cyclin-like"/>
    <property type="match status" value="2"/>
</dbReference>
<feature type="region of interest" description="Disordered" evidence="10">
    <location>
        <begin position="446"/>
        <end position="478"/>
    </location>
</feature>
<feature type="compositionally biased region" description="Acidic residues" evidence="10">
    <location>
        <begin position="870"/>
        <end position="881"/>
    </location>
</feature>
<dbReference type="GO" id="GO:0000126">
    <property type="term" value="C:transcription factor TFIIIB complex"/>
    <property type="evidence" value="ECO:0007669"/>
    <property type="project" value="TreeGrafter"/>
</dbReference>
<feature type="region of interest" description="Disordered" evidence="10">
    <location>
        <begin position="1000"/>
        <end position="1030"/>
    </location>
</feature>
<evidence type="ECO:0000313" key="12">
    <source>
        <dbReference type="EMBL" id="KAF3002017.1"/>
    </source>
</evidence>
<feature type="compositionally biased region" description="Acidic residues" evidence="10">
    <location>
        <begin position="683"/>
        <end position="715"/>
    </location>
</feature>
<dbReference type="GO" id="GO:0005634">
    <property type="term" value="C:nucleus"/>
    <property type="evidence" value="ECO:0007669"/>
    <property type="project" value="UniProtKB-SubCell"/>
</dbReference>
<dbReference type="InterPro" id="IPR036915">
    <property type="entry name" value="Cyclin-like_sf"/>
</dbReference>
<evidence type="ECO:0000256" key="7">
    <source>
        <dbReference type="ARBA" id="ARBA00023159"/>
    </source>
</evidence>
<comment type="subcellular location">
    <subcellularLocation>
        <location evidence="1">Nucleus</location>
    </subcellularLocation>
</comment>
<dbReference type="Pfam" id="PF00382">
    <property type="entry name" value="TFIIB"/>
    <property type="match status" value="2"/>
</dbReference>